<dbReference type="InterPro" id="IPR002563">
    <property type="entry name" value="Flavin_Rdtase-like_dom"/>
</dbReference>
<sequence length="184" mass="19348">MSRRPAGAETPSPQHHDVDVRRLMVGFPTGVSVVTAQARDGRPWGMTCTSLCSVAPDPPSLLVCLRRGSPTLDAVLGSSALAVNLLHRDARSTAELFASGAPDRFERVPWLASDGGPHLTDAAHTIADCAVSAGHAVGDHVVVLAEIVRITSLRTPAPLLYGMRRYGAWAEDADAAALSSDFTS</sequence>
<evidence type="ECO:0000256" key="2">
    <source>
        <dbReference type="ARBA" id="ARBA00023002"/>
    </source>
</evidence>
<dbReference type="SMART" id="SM00903">
    <property type="entry name" value="Flavin_Reduct"/>
    <property type="match status" value="1"/>
</dbReference>
<keyword evidence="2" id="KW-0560">Oxidoreductase</keyword>
<proteinExistence type="inferred from homology"/>
<dbReference type="Proteomes" id="UP000241118">
    <property type="component" value="Unassembled WGS sequence"/>
</dbReference>
<dbReference type="Pfam" id="PF01613">
    <property type="entry name" value="Flavin_Reduct"/>
    <property type="match status" value="1"/>
</dbReference>
<dbReference type="RefSeq" id="WP_245949846.1">
    <property type="nucleotide sequence ID" value="NZ_PYAX01000004.1"/>
</dbReference>
<dbReference type="AlphaFoldDB" id="A0A2P8IBK6"/>
<dbReference type="PANTHER" id="PTHR30466:SF11">
    <property type="entry name" value="FLAVIN-DEPENDENT MONOOXYGENASE, REDUCTASE SUBUNIT HSAB"/>
    <property type="match status" value="1"/>
</dbReference>
<gene>
    <name evidence="4" type="ORF">B0I31_104133</name>
</gene>
<dbReference type="EMBL" id="PYAX01000004">
    <property type="protein sequence ID" value="PSL55842.1"/>
    <property type="molecule type" value="Genomic_DNA"/>
</dbReference>
<reference evidence="4 5" key="1">
    <citation type="submission" date="2018-03" db="EMBL/GenBank/DDBJ databases">
        <title>Genomic Encyclopedia of Type Strains, Phase III (KMG-III): the genomes of soil and plant-associated and newly described type strains.</title>
        <authorList>
            <person name="Whitman W."/>
        </authorList>
    </citation>
    <scope>NUCLEOTIDE SEQUENCE [LARGE SCALE GENOMIC DNA]</scope>
    <source>
        <strain evidence="4 5">CGMCC 4.7097</strain>
    </source>
</reference>
<evidence type="ECO:0000256" key="1">
    <source>
        <dbReference type="ARBA" id="ARBA00008898"/>
    </source>
</evidence>
<dbReference type="GO" id="GO:0010181">
    <property type="term" value="F:FMN binding"/>
    <property type="evidence" value="ECO:0007669"/>
    <property type="project" value="InterPro"/>
</dbReference>
<accession>A0A2P8IBK6</accession>
<evidence type="ECO:0000259" key="3">
    <source>
        <dbReference type="SMART" id="SM00903"/>
    </source>
</evidence>
<dbReference type="SUPFAM" id="SSF50475">
    <property type="entry name" value="FMN-binding split barrel"/>
    <property type="match status" value="1"/>
</dbReference>
<dbReference type="GO" id="GO:0042602">
    <property type="term" value="F:riboflavin reductase (NADPH) activity"/>
    <property type="evidence" value="ECO:0007669"/>
    <property type="project" value="TreeGrafter"/>
</dbReference>
<evidence type="ECO:0000313" key="4">
    <source>
        <dbReference type="EMBL" id="PSL55842.1"/>
    </source>
</evidence>
<name>A0A2P8IBK6_SACCR</name>
<organism evidence="4 5">
    <name type="scientific">Saccharothrix carnea</name>
    <dbReference type="NCBI Taxonomy" id="1280637"/>
    <lineage>
        <taxon>Bacteria</taxon>
        <taxon>Bacillati</taxon>
        <taxon>Actinomycetota</taxon>
        <taxon>Actinomycetes</taxon>
        <taxon>Pseudonocardiales</taxon>
        <taxon>Pseudonocardiaceae</taxon>
        <taxon>Saccharothrix</taxon>
    </lineage>
</organism>
<protein>
    <submittedName>
        <fullName evidence="4">Flavin reductase (DIM6/NTAB) family NADH-FMN oxidoreductase RutF</fullName>
    </submittedName>
</protein>
<dbReference type="InterPro" id="IPR050268">
    <property type="entry name" value="NADH-dep_flavin_reductase"/>
</dbReference>
<feature type="domain" description="Flavin reductase like" evidence="3">
    <location>
        <begin position="24"/>
        <end position="168"/>
    </location>
</feature>
<dbReference type="Gene3D" id="2.30.110.10">
    <property type="entry name" value="Electron Transport, Fmn-binding Protein, Chain A"/>
    <property type="match status" value="1"/>
</dbReference>
<comment type="similarity">
    <text evidence="1">Belongs to the non-flavoprotein flavin reductase family.</text>
</comment>
<comment type="caution">
    <text evidence="4">The sequence shown here is derived from an EMBL/GenBank/DDBJ whole genome shotgun (WGS) entry which is preliminary data.</text>
</comment>
<dbReference type="PANTHER" id="PTHR30466">
    <property type="entry name" value="FLAVIN REDUCTASE"/>
    <property type="match status" value="1"/>
</dbReference>
<evidence type="ECO:0000313" key="5">
    <source>
        <dbReference type="Proteomes" id="UP000241118"/>
    </source>
</evidence>
<keyword evidence="5" id="KW-1185">Reference proteome</keyword>
<dbReference type="InterPro" id="IPR012349">
    <property type="entry name" value="Split_barrel_FMN-bd"/>
</dbReference>